<organism evidence="2 3">
    <name type="scientific">Chloracidobacterium thermophilum (strain B)</name>
    <dbReference type="NCBI Taxonomy" id="981222"/>
    <lineage>
        <taxon>Bacteria</taxon>
        <taxon>Pseudomonadati</taxon>
        <taxon>Acidobacteriota</taxon>
        <taxon>Terriglobia</taxon>
        <taxon>Terriglobales</taxon>
        <taxon>Acidobacteriaceae</taxon>
        <taxon>Chloracidobacterium</taxon>
    </lineage>
</organism>
<reference evidence="2 3" key="1">
    <citation type="journal article" date="2012" name="Environ. Microbiol.">
        <title>Complete genome of Candidatus Chloracidobacterium thermophilum, a chlorophyll-based photoheterotroph belonging to the phylum Acidobacteria.</title>
        <authorList>
            <person name="Garcia Costas A.M."/>
            <person name="Liu Z."/>
            <person name="Tomsho L.P."/>
            <person name="Schuster S.C."/>
            <person name="Ward D.M."/>
            <person name="Bryant D.A."/>
        </authorList>
    </citation>
    <scope>NUCLEOTIDE SEQUENCE [LARGE SCALE GENOMIC DNA]</scope>
    <source>
        <strain evidence="2 3">B</strain>
    </source>
</reference>
<dbReference type="Proteomes" id="UP000006791">
    <property type="component" value="Chromosome 2"/>
</dbReference>
<dbReference type="AlphaFoldDB" id="G2LLT3"/>
<name>G2LLT3_CHLTF</name>
<dbReference type="HOGENOM" id="CLU_2914056_0_0_0"/>
<dbReference type="EMBL" id="CP002515">
    <property type="protein sequence ID" value="AEP13495.1"/>
    <property type="molecule type" value="Genomic_DNA"/>
</dbReference>
<dbReference type="KEGG" id="ctm:Cabther_B0497"/>
<feature type="region of interest" description="Disordered" evidence="1">
    <location>
        <begin position="21"/>
        <end position="44"/>
    </location>
</feature>
<sequence length="61" mass="6466">MGRDFNDDDFLALARNDLNARGERRPGSVGDEGRQADWVGSPGFVTGSGASNAAVIFHADE</sequence>
<keyword evidence="3" id="KW-1185">Reference proteome</keyword>
<protein>
    <submittedName>
        <fullName evidence="2">Uncharacterized protein</fullName>
    </submittedName>
</protein>
<evidence type="ECO:0000313" key="3">
    <source>
        <dbReference type="Proteomes" id="UP000006791"/>
    </source>
</evidence>
<proteinExistence type="predicted"/>
<dbReference type="STRING" id="981222.Cabther_B0497"/>
<accession>G2LLT3</accession>
<feature type="compositionally biased region" description="Basic and acidic residues" evidence="1">
    <location>
        <begin position="21"/>
        <end position="35"/>
    </location>
</feature>
<evidence type="ECO:0000256" key="1">
    <source>
        <dbReference type="SAM" id="MobiDB-lite"/>
    </source>
</evidence>
<gene>
    <name evidence="2" type="ordered locus">Cabther_B0497</name>
</gene>
<evidence type="ECO:0000313" key="2">
    <source>
        <dbReference type="EMBL" id="AEP13495.1"/>
    </source>
</evidence>